<feature type="region of interest" description="Disordered" evidence="10">
    <location>
        <begin position="26"/>
        <end position="47"/>
    </location>
</feature>
<gene>
    <name evidence="13" type="primary">LOC100909170</name>
</gene>
<protein>
    <submittedName>
        <fullName evidence="13">Tryptophan 5-hydroxylase 1</fullName>
    </submittedName>
</protein>
<evidence type="ECO:0000256" key="10">
    <source>
        <dbReference type="SAM" id="MobiDB-lite"/>
    </source>
</evidence>
<evidence type="ECO:0000313" key="13">
    <source>
        <dbReference type="RefSeq" id="XP_028968013.1"/>
    </source>
</evidence>
<dbReference type="PROSITE" id="PS51410">
    <property type="entry name" value="BH4_AAA_HYDROXYL_2"/>
    <property type="match status" value="1"/>
</dbReference>
<organism evidence="12 13">
    <name type="scientific">Galendromus occidentalis</name>
    <name type="common">western predatory mite</name>
    <dbReference type="NCBI Taxonomy" id="34638"/>
    <lineage>
        <taxon>Eukaryota</taxon>
        <taxon>Metazoa</taxon>
        <taxon>Ecdysozoa</taxon>
        <taxon>Arthropoda</taxon>
        <taxon>Chelicerata</taxon>
        <taxon>Arachnida</taxon>
        <taxon>Acari</taxon>
        <taxon>Parasitiformes</taxon>
        <taxon>Mesostigmata</taxon>
        <taxon>Gamasina</taxon>
        <taxon>Phytoseioidea</taxon>
        <taxon>Phytoseiidae</taxon>
        <taxon>Typhlodrominae</taxon>
        <taxon>Galendromus</taxon>
    </lineage>
</organism>
<dbReference type="GO" id="GO:0009072">
    <property type="term" value="P:aromatic amino acid metabolic process"/>
    <property type="evidence" value="ECO:0007669"/>
    <property type="project" value="InterPro"/>
</dbReference>
<evidence type="ECO:0000256" key="4">
    <source>
        <dbReference type="ARBA" id="ARBA00023002"/>
    </source>
</evidence>
<evidence type="ECO:0000256" key="5">
    <source>
        <dbReference type="ARBA" id="ARBA00023004"/>
    </source>
</evidence>
<dbReference type="AlphaFoldDB" id="A0AAJ7WJA3"/>
<feature type="binding site" evidence="8">
    <location>
        <position position="286"/>
    </location>
    <ligand>
        <name>L-tryptophan</name>
        <dbReference type="ChEBI" id="CHEBI:57912"/>
    </ligand>
</feature>
<evidence type="ECO:0000256" key="7">
    <source>
        <dbReference type="PIRSR" id="PIRSR000336-1"/>
    </source>
</evidence>
<dbReference type="GO" id="GO:0043005">
    <property type="term" value="C:neuron projection"/>
    <property type="evidence" value="ECO:0007669"/>
    <property type="project" value="TreeGrafter"/>
</dbReference>
<evidence type="ECO:0000256" key="1">
    <source>
        <dbReference type="ARBA" id="ARBA00001954"/>
    </source>
</evidence>
<evidence type="ECO:0000256" key="9">
    <source>
        <dbReference type="PIRSR" id="PIRSR601273-2"/>
    </source>
</evidence>
<evidence type="ECO:0000313" key="12">
    <source>
        <dbReference type="Proteomes" id="UP000694867"/>
    </source>
</evidence>
<feature type="binding site" evidence="8">
    <location>
        <position position="185"/>
    </location>
    <ligand>
        <name>L-tryptophan</name>
        <dbReference type="ChEBI" id="CHEBI:57912"/>
    </ligand>
</feature>
<dbReference type="SUPFAM" id="SSF56534">
    <property type="entry name" value="Aromatic aminoacid monoxygenases, catalytic and oligomerization domains"/>
    <property type="match status" value="1"/>
</dbReference>
<comment type="cofactor">
    <cofactor evidence="1 9">
        <name>Fe(2+)</name>
        <dbReference type="ChEBI" id="CHEBI:29033"/>
    </cofactor>
</comment>
<dbReference type="FunFam" id="1.10.800.10:FF:000004">
    <property type="entry name" value="Tyrosine 3-monooxygenase"/>
    <property type="match status" value="1"/>
</dbReference>
<dbReference type="GO" id="GO:0005506">
    <property type="term" value="F:iron ion binding"/>
    <property type="evidence" value="ECO:0007669"/>
    <property type="project" value="InterPro"/>
</dbReference>
<dbReference type="PANTHER" id="PTHR11473:SF16">
    <property type="entry name" value="TRYPTOPHAN 5-HYDROXYLASE 2"/>
    <property type="match status" value="1"/>
</dbReference>
<dbReference type="Gene3D" id="1.10.800.10">
    <property type="entry name" value="Aromatic amino acid hydroxylase"/>
    <property type="match status" value="1"/>
</dbReference>
<evidence type="ECO:0000256" key="8">
    <source>
        <dbReference type="PIRSR" id="PIRSR601273-1"/>
    </source>
</evidence>
<dbReference type="InterPro" id="IPR018301">
    <property type="entry name" value="ArAA_hydroxylase_Fe/CU_BS"/>
</dbReference>
<dbReference type="PANTHER" id="PTHR11473">
    <property type="entry name" value="AROMATIC AMINO ACID HYDROXYLASE"/>
    <property type="match status" value="1"/>
</dbReference>
<dbReference type="InterPro" id="IPR036951">
    <property type="entry name" value="ArAA_hydroxylase_sf"/>
</dbReference>
<dbReference type="InterPro" id="IPR001273">
    <property type="entry name" value="ArAA_hydroxylase"/>
</dbReference>
<dbReference type="PRINTS" id="PR00372">
    <property type="entry name" value="FYWHYDRXLASE"/>
</dbReference>
<feature type="binding site" evidence="8">
    <location>
        <position position="316"/>
    </location>
    <ligand>
        <name>L-tryptophan</name>
        <dbReference type="ChEBI" id="CHEBI:57912"/>
    </ligand>
</feature>
<evidence type="ECO:0000256" key="6">
    <source>
        <dbReference type="ARBA" id="ARBA00023033"/>
    </source>
</evidence>
<dbReference type="GO" id="GO:0048066">
    <property type="term" value="P:developmental pigmentation"/>
    <property type="evidence" value="ECO:0007669"/>
    <property type="project" value="UniProtKB-ARBA"/>
</dbReference>
<feature type="binding site" evidence="8">
    <location>
        <position position="207"/>
    </location>
    <ligand>
        <name>L-tryptophan</name>
        <dbReference type="ChEBI" id="CHEBI:57912"/>
    </ligand>
</feature>
<evidence type="ECO:0000259" key="11">
    <source>
        <dbReference type="PROSITE" id="PS51410"/>
    </source>
</evidence>
<dbReference type="KEGG" id="goe:100909170"/>
<reference evidence="13" key="1">
    <citation type="submission" date="2025-08" db="UniProtKB">
        <authorList>
            <consortium name="RefSeq"/>
        </authorList>
    </citation>
    <scope>IDENTIFICATION</scope>
</reference>
<dbReference type="RefSeq" id="XP_028968013.1">
    <property type="nucleotide sequence ID" value="XM_029112180.1"/>
</dbReference>
<dbReference type="InterPro" id="IPR019773">
    <property type="entry name" value="Tyrosine_3-monooxygenase-like"/>
</dbReference>
<name>A0AAJ7WJA3_9ACAR</name>
<feature type="region of interest" description="Disordered" evidence="10">
    <location>
        <begin position="391"/>
        <end position="410"/>
    </location>
</feature>
<dbReference type="GeneID" id="100909170"/>
<feature type="binding site" evidence="7">
    <location>
        <position position="227"/>
    </location>
    <ligand>
        <name>Fe cation</name>
        <dbReference type="ChEBI" id="CHEBI:24875"/>
    </ligand>
</feature>
<keyword evidence="4" id="KW-0560">Oxidoreductase</keyword>
<comment type="similarity">
    <text evidence="2">Belongs to the biopterin-dependent aromatic amino acid hydroxylase family.</text>
</comment>
<feature type="binding site" evidence="7">
    <location>
        <position position="222"/>
    </location>
    <ligand>
        <name>Fe cation</name>
        <dbReference type="ChEBI" id="CHEBI:24875"/>
    </ligand>
</feature>
<feature type="binding site" evidence="8">
    <location>
        <position position="215"/>
    </location>
    <ligand>
        <name>L-tryptophan</name>
        <dbReference type="ChEBI" id="CHEBI:57912"/>
    </ligand>
</feature>
<dbReference type="Proteomes" id="UP000694867">
    <property type="component" value="Unplaced"/>
</dbReference>
<evidence type="ECO:0000256" key="2">
    <source>
        <dbReference type="ARBA" id="ARBA00009712"/>
    </source>
</evidence>
<keyword evidence="6" id="KW-0503">Monooxygenase</keyword>
<proteinExistence type="inferred from homology"/>
<sequence length="410" mass="47156">MGQLVHGLEHEVDCVDLKHFHENDSIFDNGGETPTLLPTEDDPSEEAGPELFEGMPWFPRRISDLDKTANRVLMYGRELDAEHPGFKDQVYRKRRMFYCDLAMNYRSGFPIPRVDYTEEEKTTWKCIFRKLSSLYETHACHEFLENFNLLRKYKWYREDDIPQLEDVSNFLKDRTGFTLRPVAGYLSARDFLSGLAFRVFHCTQYIRHSSDPFYTPEPDCCHELLGHCPLLADAAFAQFSQELGLASLGASDAEVDKLATCYFFTVEFGLCQQNDEMKVYGAGLLSSASELEYVLTSEANILPFDPNVTCEAEPQITTFQKMYFYTDSFNEAKHQMREFAKTIKRPFGLRYNPYTQSVEVLSNTQRIAGLVSELKGDLCIVTNALSRLRSAKKRNRRGSHLPENAENTSQ</sequence>
<feature type="binding site" evidence="7">
    <location>
        <position position="267"/>
    </location>
    <ligand>
        <name>Fe cation</name>
        <dbReference type="ChEBI" id="CHEBI:24875"/>
    </ligand>
</feature>
<keyword evidence="3 7" id="KW-0479">Metal-binding</keyword>
<dbReference type="Pfam" id="PF00351">
    <property type="entry name" value="Biopterin_H"/>
    <property type="match status" value="1"/>
</dbReference>
<dbReference type="InterPro" id="IPR036329">
    <property type="entry name" value="Aro-AA_hydroxylase_C_sf"/>
</dbReference>
<dbReference type="GO" id="GO:0042416">
    <property type="term" value="P:dopamine biosynthetic process"/>
    <property type="evidence" value="ECO:0007669"/>
    <property type="project" value="UniProtKB-ARBA"/>
</dbReference>
<feature type="domain" description="Biopterin-dependent aromatic amino acid hydroxylase family profile" evidence="11">
    <location>
        <begin position="43"/>
        <end position="389"/>
    </location>
</feature>
<keyword evidence="12" id="KW-1185">Reference proteome</keyword>
<dbReference type="InterPro" id="IPR019774">
    <property type="entry name" value="Aromatic-AA_hydroxylase_C"/>
</dbReference>
<evidence type="ECO:0000256" key="3">
    <source>
        <dbReference type="ARBA" id="ARBA00022723"/>
    </source>
</evidence>
<keyword evidence="5 7" id="KW-0408">Iron</keyword>
<dbReference type="PIRSF" id="PIRSF000336">
    <property type="entry name" value="TH"/>
    <property type="match status" value="1"/>
</dbReference>
<accession>A0AAJ7WJA3</accession>
<dbReference type="PROSITE" id="PS00367">
    <property type="entry name" value="BH4_AAA_HYDROXYL_1"/>
    <property type="match status" value="1"/>
</dbReference>
<dbReference type="GO" id="GO:0004510">
    <property type="term" value="F:tryptophan 5-monooxygenase activity"/>
    <property type="evidence" value="ECO:0007669"/>
    <property type="project" value="TreeGrafter"/>
</dbReference>